<gene>
    <name evidence="5" type="ORF">PCOAH_00031690</name>
</gene>
<dbReference type="AlphaFoldDB" id="A0A1B1E121"/>
<dbReference type="InterPro" id="IPR024288">
    <property type="entry name" value="SICA_C"/>
</dbReference>
<evidence type="ECO:0000259" key="4">
    <source>
        <dbReference type="Pfam" id="PF12887"/>
    </source>
</evidence>
<evidence type="ECO:0000313" key="6">
    <source>
        <dbReference type="Proteomes" id="UP000092716"/>
    </source>
</evidence>
<dbReference type="InterPro" id="IPR024290">
    <property type="entry name" value="SICA_extracell_a"/>
</dbReference>
<dbReference type="VEuPathDB" id="PlasmoDB:PCOAH_00031690"/>
<organism evidence="5 6">
    <name type="scientific">Plasmodium coatneyi</name>
    <dbReference type="NCBI Taxonomy" id="208452"/>
    <lineage>
        <taxon>Eukaryota</taxon>
        <taxon>Sar</taxon>
        <taxon>Alveolata</taxon>
        <taxon>Apicomplexa</taxon>
        <taxon>Aconoidasida</taxon>
        <taxon>Haemosporida</taxon>
        <taxon>Plasmodiidae</taxon>
        <taxon>Plasmodium</taxon>
    </lineage>
</organism>
<dbReference type="KEGG" id="pcot:PCOAH_00031690"/>
<evidence type="ECO:0000256" key="2">
    <source>
        <dbReference type="SAM" id="Phobius"/>
    </source>
</evidence>
<dbReference type="Pfam" id="PF12887">
    <property type="entry name" value="SICA_alpha"/>
    <property type="match status" value="1"/>
</dbReference>
<feature type="compositionally biased region" description="Acidic residues" evidence="1">
    <location>
        <begin position="308"/>
        <end position="333"/>
    </location>
</feature>
<evidence type="ECO:0000259" key="3">
    <source>
        <dbReference type="Pfam" id="PF12879"/>
    </source>
</evidence>
<dbReference type="Proteomes" id="UP000092716">
    <property type="component" value="Chromosome 10"/>
</dbReference>
<feature type="transmembrane region" description="Helical" evidence="2">
    <location>
        <begin position="376"/>
        <end position="397"/>
    </location>
</feature>
<evidence type="ECO:0000313" key="5">
    <source>
        <dbReference type="EMBL" id="ANQ08732.1"/>
    </source>
</evidence>
<dbReference type="GeneID" id="30909900"/>
<dbReference type="EMBL" id="CP016248">
    <property type="protein sequence ID" value="ANQ08732.1"/>
    <property type="molecule type" value="Genomic_DNA"/>
</dbReference>
<feature type="domain" description="Schizont-infected cell agglutination extracellular alpha" evidence="4">
    <location>
        <begin position="9"/>
        <end position="178"/>
    </location>
</feature>
<keyword evidence="6" id="KW-1185">Reference proteome</keyword>
<sequence>MGYEYTSKMLVAWMKAKGAETQREFEAIWDDFKKIFQDAMKNVYSDHDVINELCRGDVDGENENWDNKDKELCKVMVKIFMYINGIKTWPYDTLKGIESKEGHEQMDSYFRCIIGRTIMIKWLGGHCRRKKVAKIVLGAAGAWRGMSKVEEHHRKCEGLDFKNMGIAGKYMWPRVKEWAKMRDRGISKLESVKKQGECSEGSDVGRLGSRTTAEDEKYLTELFGVGSEKELDELKKLAEDGNKWGKEDLEDVLKKAKEAEEGGEGEDFLVRKLQESLGELYERKKEEFERNKETEQVPVPQPDGRNENDEEEDEEEELDEGAEDEEDEEAQEEEDRKPPSSGPPPAPPGSGGGGGGASSLETPKPAKLTAKINNPFLPYIPLVPATIGITVMSYLLWKYFGMLRKTRKRYRRAHQVRGPNLDQQMVDHVDDQADGPQVLDECQKGDLHLTKEGFFEILVEEFMGSKFKKEQNLPKEVVPKEHVPSSDSGFREEDFVPEKNVPMEQVRSSDSGFRERRLGSSAICSYGTGSGFRFRV</sequence>
<proteinExistence type="predicted"/>
<accession>A0A1B1E121</accession>
<evidence type="ECO:0000256" key="1">
    <source>
        <dbReference type="SAM" id="MobiDB-lite"/>
    </source>
</evidence>
<reference evidence="6" key="1">
    <citation type="submission" date="2016-06" db="EMBL/GenBank/DDBJ databases">
        <title>First high quality genome sequence of Plasmodium coatneyi using continuous long reads from single molecule, real-time sequencing.</title>
        <authorList>
            <person name="Chien J.-T."/>
            <person name="Pakala S.B."/>
            <person name="Geraldo J.A."/>
            <person name="Lapp S.A."/>
            <person name="Barnwell J.W."/>
            <person name="Kissinger J.C."/>
            <person name="Galinski M.R."/>
            <person name="Humphrey J.C."/>
        </authorList>
    </citation>
    <scope>NUCLEOTIDE SEQUENCE [LARGE SCALE GENOMIC DNA]</scope>
    <source>
        <strain evidence="6">Hackeri</strain>
    </source>
</reference>
<protein>
    <submittedName>
        <fullName evidence="5">SICA antigen</fullName>
    </submittedName>
</protein>
<dbReference type="RefSeq" id="XP_019915427.1">
    <property type="nucleotide sequence ID" value="XM_020059969.1"/>
</dbReference>
<keyword evidence="2" id="KW-1133">Transmembrane helix</keyword>
<dbReference type="OrthoDB" id="3937590at2759"/>
<feature type="domain" description="Schizont-infected cell agglutination C-terminal" evidence="3">
    <location>
        <begin position="437"/>
        <end position="513"/>
    </location>
</feature>
<name>A0A1B1E121_9APIC</name>
<dbReference type="Pfam" id="PF12879">
    <property type="entry name" value="SICA_C"/>
    <property type="match status" value="1"/>
</dbReference>
<keyword evidence="2" id="KW-0472">Membrane</keyword>
<feature type="region of interest" description="Disordered" evidence="1">
    <location>
        <begin position="285"/>
        <end position="363"/>
    </location>
</feature>
<keyword evidence="2" id="KW-0812">Transmembrane</keyword>
<feature type="compositionally biased region" description="Basic and acidic residues" evidence="1">
    <location>
        <begin position="285"/>
        <end position="295"/>
    </location>
</feature>